<evidence type="ECO:0000256" key="8">
    <source>
        <dbReference type="ARBA" id="ARBA00022968"/>
    </source>
</evidence>
<dbReference type="InterPro" id="IPR043538">
    <property type="entry name" value="XYLT"/>
</dbReference>
<keyword evidence="11" id="KW-0472">Membrane</keyword>
<evidence type="ECO:0000256" key="14">
    <source>
        <dbReference type="ARBA" id="ARBA00042865"/>
    </source>
</evidence>
<name>A0A6J4KCJ7_9CHLR</name>
<evidence type="ECO:0000256" key="4">
    <source>
        <dbReference type="ARBA" id="ARBA00022679"/>
    </source>
</evidence>
<organism evidence="15">
    <name type="scientific">uncultured Chloroflexia bacterium</name>
    <dbReference type="NCBI Taxonomy" id="1672391"/>
    <lineage>
        <taxon>Bacteria</taxon>
        <taxon>Bacillati</taxon>
        <taxon>Chloroflexota</taxon>
        <taxon>Chloroflexia</taxon>
        <taxon>environmental samples</taxon>
    </lineage>
</organism>
<dbReference type="PANTHER" id="PTHR46025:SF3">
    <property type="entry name" value="XYLOSYLTRANSFERASE OXT"/>
    <property type="match status" value="1"/>
</dbReference>
<evidence type="ECO:0000256" key="9">
    <source>
        <dbReference type="ARBA" id="ARBA00022989"/>
    </source>
</evidence>
<dbReference type="GO" id="GO:0030158">
    <property type="term" value="F:protein xylosyltransferase activity"/>
    <property type="evidence" value="ECO:0007669"/>
    <property type="project" value="InterPro"/>
</dbReference>
<proteinExistence type="predicted"/>
<keyword evidence="12" id="KW-1015">Disulfide bond</keyword>
<gene>
    <name evidence="15" type="ORF">AVDCRST_MAG93-4663</name>
</gene>
<dbReference type="GO" id="GO:0050650">
    <property type="term" value="P:chondroitin sulfate proteoglycan biosynthetic process"/>
    <property type="evidence" value="ECO:0007669"/>
    <property type="project" value="TreeGrafter"/>
</dbReference>
<evidence type="ECO:0000256" key="5">
    <source>
        <dbReference type="ARBA" id="ARBA00022692"/>
    </source>
</evidence>
<evidence type="ECO:0000256" key="11">
    <source>
        <dbReference type="ARBA" id="ARBA00023136"/>
    </source>
</evidence>
<keyword evidence="10" id="KW-0333">Golgi apparatus</keyword>
<protein>
    <recommendedName>
        <fullName evidence="14">Peptide O-xylosyltransferase</fullName>
    </recommendedName>
</protein>
<evidence type="ECO:0000256" key="6">
    <source>
        <dbReference type="ARBA" id="ARBA00022723"/>
    </source>
</evidence>
<reference evidence="15" key="1">
    <citation type="submission" date="2020-02" db="EMBL/GenBank/DDBJ databases">
        <authorList>
            <person name="Meier V. D."/>
        </authorList>
    </citation>
    <scope>NUCLEOTIDE SEQUENCE</scope>
    <source>
        <strain evidence="15">AVDCRST_MAG93</strain>
    </source>
</reference>
<evidence type="ECO:0000256" key="10">
    <source>
        <dbReference type="ARBA" id="ARBA00023034"/>
    </source>
</evidence>
<comment type="subcellular location">
    <subcellularLocation>
        <location evidence="2">Endoplasmic reticulum membrane</location>
        <topology evidence="2">Single-pass type II membrane protein</topology>
    </subcellularLocation>
    <subcellularLocation>
        <location evidence="1">Golgi apparatus membrane</location>
        <topology evidence="1">Single-pass type II membrane protein</topology>
    </subcellularLocation>
</comment>
<keyword evidence="6" id="KW-0479">Metal-binding</keyword>
<sequence length="298" mass="34854">MHAYVVLAHRDLGQLTRLIRTLDTGQAYFFLHIDKKTNIAPYERELGEIGKLPNVRFVKRYHCPWAAFGIIKAQRAAMHAALRTNPRFTHITLLTGQDYPIKPPHEIDSFFDANRGTSFIRFFEGTTRKHGIRLGEPPHQGWRYKNWYWYFAGRHRRVSSKLLKKVGIKRRVPGGMRPVKGWAFFTLSRECAEYALRFLEVNPRYVGFFKHVLHADEYFWHTILLNSPLGETMENRTLRYEPFEQKPFTGHGRVLRKEDLAELKAESSNRFFAKKFDPAVDSDILDLIDRHILGGTNP</sequence>
<keyword evidence="9" id="KW-1133">Transmembrane helix</keyword>
<evidence type="ECO:0000313" key="15">
    <source>
        <dbReference type="EMBL" id="CAA9301857.1"/>
    </source>
</evidence>
<dbReference type="GO" id="GO:0016020">
    <property type="term" value="C:membrane"/>
    <property type="evidence" value="ECO:0007669"/>
    <property type="project" value="InterPro"/>
</dbReference>
<evidence type="ECO:0000256" key="1">
    <source>
        <dbReference type="ARBA" id="ARBA00004323"/>
    </source>
</evidence>
<dbReference type="EMBL" id="CADCTR010001573">
    <property type="protein sequence ID" value="CAA9301857.1"/>
    <property type="molecule type" value="Genomic_DNA"/>
</dbReference>
<dbReference type="PANTHER" id="PTHR46025">
    <property type="entry name" value="XYLOSYLTRANSFERASE OXT"/>
    <property type="match status" value="1"/>
</dbReference>
<keyword evidence="5" id="KW-0812">Transmembrane</keyword>
<dbReference type="GO" id="GO:0046872">
    <property type="term" value="F:metal ion binding"/>
    <property type="evidence" value="ECO:0007669"/>
    <property type="project" value="UniProtKB-KW"/>
</dbReference>
<accession>A0A6J4KCJ7</accession>
<keyword evidence="7" id="KW-0256">Endoplasmic reticulum</keyword>
<evidence type="ECO:0000256" key="2">
    <source>
        <dbReference type="ARBA" id="ARBA00004648"/>
    </source>
</evidence>
<dbReference type="Pfam" id="PF02485">
    <property type="entry name" value="Branch"/>
    <property type="match status" value="1"/>
</dbReference>
<keyword evidence="4" id="KW-0808">Transferase</keyword>
<dbReference type="GO" id="GO:0015012">
    <property type="term" value="P:heparan sulfate proteoglycan biosynthetic process"/>
    <property type="evidence" value="ECO:0007669"/>
    <property type="project" value="TreeGrafter"/>
</dbReference>
<keyword evidence="3" id="KW-0328">Glycosyltransferase</keyword>
<evidence type="ECO:0000256" key="13">
    <source>
        <dbReference type="ARBA" id="ARBA00023180"/>
    </source>
</evidence>
<evidence type="ECO:0000256" key="7">
    <source>
        <dbReference type="ARBA" id="ARBA00022824"/>
    </source>
</evidence>
<evidence type="ECO:0000256" key="12">
    <source>
        <dbReference type="ARBA" id="ARBA00023157"/>
    </source>
</evidence>
<dbReference type="AlphaFoldDB" id="A0A6J4KCJ7"/>
<keyword evidence="8" id="KW-0735">Signal-anchor</keyword>
<dbReference type="InterPro" id="IPR003406">
    <property type="entry name" value="Glyco_trans_14"/>
</dbReference>
<keyword evidence="13" id="KW-0325">Glycoprotein</keyword>
<evidence type="ECO:0000256" key="3">
    <source>
        <dbReference type="ARBA" id="ARBA00022676"/>
    </source>
</evidence>